<dbReference type="STRING" id="996801.BW723_04845"/>
<gene>
    <name evidence="1" type="ORF">LPB301_10865</name>
</gene>
<dbReference type="Proteomes" id="UP000092612">
    <property type="component" value="Unassembled WGS sequence"/>
</dbReference>
<proteinExistence type="predicted"/>
<dbReference type="KEGG" id="prn:BW723_04845"/>
<dbReference type="InterPro" id="IPR056573">
    <property type="entry name" value="Lectin_L-type_dom"/>
</dbReference>
<comment type="caution">
    <text evidence="1">The sequence shown here is derived from an EMBL/GenBank/DDBJ whole genome shotgun (WGS) entry which is preliminary data.</text>
</comment>
<dbReference type="SUPFAM" id="SSF49899">
    <property type="entry name" value="Concanavalin A-like lectins/glucanases"/>
    <property type="match status" value="1"/>
</dbReference>
<dbReference type="Pfam" id="PF18483">
    <property type="entry name" value="Lectin_L-type_dom"/>
    <property type="match status" value="1"/>
</dbReference>
<organism evidence="1 2">
    <name type="scientific">Polaribacter reichenbachii</name>
    <dbReference type="NCBI Taxonomy" id="996801"/>
    <lineage>
        <taxon>Bacteria</taxon>
        <taxon>Pseudomonadati</taxon>
        <taxon>Bacteroidota</taxon>
        <taxon>Flavobacteriia</taxon>
        <taxon>Flavobacteriales</taxon>
        <taxon>Flavobacteriaceae</taxon>
    </lineage>
</organism>
<dbReference type="PROSITE" id="PS00307">
    <property type="entry name" value="LECTIN_LEGUME_BETA"/>
    <property type="match status" value="1"/>
</dbReference>
<dbReference type="PANTHER" id="PTHR12223">
    <property type="entry name" value="VESICULAR MANNOSE-BINDING LECTIN"/>
    <property type="match status" value="1"/>
</dbReference>
<dbReference type="NCBIfam" id="TIGR04131">
    <property type="entry name" value="Bac_Flav_CTERM"/>
    <property type="match status" value="1"/>
</dbReference>
<dbReference type="InterPro" id="IPR026341">
    <property type="entry name" value="T9SS_type_B"/>
</dbReference>
<evidence type="ECO:0000313" key="1">
    <source>
        <dbReference type="EMBL" id="OBY63319.1"/>
    </source>
</evidence>
<name>A0A1B8TUY4_9FLAO</name>
<dbReference type="InterPro" id="IPR019825">
    <property type="entry name" value="Lectin_legB_Mn/Ca_BS"/>
</dbReference>
<evidence type="ECO:0000313" key="2">
    <source>
        <dbReference type="Proteomes" id="UP000092612"/>
    </source>
</evidence>
<protein>
    <recommendedName>
        <fullName evidence="3">Legume lectin domain-containing protein</fullName>
    </recommendedName>
</protein>
<dbReference type="GO" id="GO:0005975">
    <property type="term" value="P:carbohydrate metabolic process"/>
    <property type="evidence" value="ECO:0007669"/>
    <property type="project" value="UniProtKB-ARBA"/>
</dbReference>
<evidence type="ECO:0008006" key="3">
    <source>
        <dbReference type="Google" id="ProtNLM"/>
    </source>
</evidence>
<dbReference type="EMBL" id="LSFL01000035">
    <property type="protein sequence ID" value="OBY63319.1"/>
    <property type="molecule type" value="Genomic_DNA"/>
</dbReference>
<sequence>MILFAFKVSAQLKPNFFGNAYSSGGDCYVITDNQQTQAGSVWYDNSIDFTSDFEIIFEVNFGSNDNDGADGIALVMKDTPETEIGIVGAGLGYERIFSSIAVEFDTFENSERSDIPEDHIALISNGSTIHDAATNLAGPISALSASSNIEDGQFHEVKISWVAATQTFKVIFDCEERISYTGDLVKNVFDGESQIYFGFTGSTGLYYNLHQVCFKYLSFVKNQDLPDQEICLGDTIDTVDVTYNGAVSYQWSPSAGVSDPTLPNPIFSPTEDVIYTVEILDSCNEIISESFEVKVNKAVVESIIPVKSAICFNEDAEFTITGSPNAKITFSINNEANQTIELDNLGSASIVVNEATTDQTVTISLVEDTSGSGCSMIITESATISVGEPLNASISYILTCDGGIANINGEEGGVFTFNPMPLDEALINSNTGEITNGTIGTTYNVSYIITNGGCSKEIITTITIESCVIPEVITPNNDGLNDRFYLNGLNVEDLEIFNRYGTTVFHKTNGYTDEFNGISKDGKELPTGTYFYKIIFKNKPPKTGWVYINREQ</sequence>
<dbReference type="Gene3D" id="2.60.120.200">
    <property type="match status" value="1"/>
</dbReference>
<dbReference type="AlphaFoldDB" id="A0A1B8TUY4"/>
<dbReference type="CDD" id="cd01951">
    <property type="entry name" value="lectin_L-type"/>
    <property type="match status" value="1"/>
</dbReference>
<accession>A0A1B8TUY4</accession>
<dbReference type="Pfam" id="PF13585">
    <property type="entry name" value="CHU_C"/>
    <property type="match status" value="1"/>
</dbReference>
<dbReference type="InterPro" id="IPR013320">
    <property type="entry name" value="ConA-like_dom_sf"/>
</dbReference>
<keyword evidence="2" id="KW-1185">Reference proteome</keyword>
<dbReference type="GO" id="GO:0004553">
    <property type="term" value="F:hydrolase activity, hydrolyzing O-glycosyl compounds"/>
    <property type="evidence" value="ECO:0007669"/>
    <property type="project" value="UniProtKB-ARBA"/>
</dbReference>
<dbReference type="InterPro" id="IPR051136">
    <property type="entry name" value="Intracellular_Lectin-GPT"/>
</dbReference>
<reference evidence="2" key="1">
    <citation type="submission" date="2016-02" db="EMBL/GenBank/DDBJ databases">
        <title>Paenibacillus sp. LPB0068, isolated from Crassostrea gigas.</title>
        <authorList>
            <person name="Shin S.-K."/>
            <person name="Yi H."/>
        </authorList>
    </citation>
    <scope>NUCLEOTIDE SEQUENCE [LARGE SCALE GENOMIC DNA]</scope>
    <source>
        <strain evidence="2">KCTC 23969</strain>
    </source>
</reference>